<name>A0A3S1BV22_ELYCH</name>
<dbReference type="EMBL" id="RQTK01000004">
    <property type="protein sequence ID" value="RUS91891.1"/>
    <property type="molecule type" value="Genomic_DNA"/>
</dbReference>
<proteinExistence type="predicted"/>
<evidence type="ECO:0000313" key="1">
    <source>
        <dbReference type="EMBL" id="RUS91891.1"/>
    </source>
</evidence>
<protein>
    <submittedName>
        <fullName evidence="1">Uncharacterized protein</fullName>
    </submittedName>
</protein>
<comment type="caution">
    <text evidence="1">The sequence shown here is derived from an EMBL/GenBank/DDBJ whole genome shotgun (WGS) entry which is preliminary data.</text>
</comment>
<evidence type="ECO:0000313" key="2">
    <source>
        <dbReference type="Proteomes" id="UP000271974"/>
    </source>
</evidence>
<accession>A0A3S1BV22</accession>
<organism evidence="1 2">
    <name type="scientific">Elysia chlorotica</name>
    <name type="common">Eastern emerald elysia</name>
    <name type="synonym">Sea slug</name>
    <dbReference type="NCBI Taxonomy" id="188477"/>
    <lineage>
        <taxon>Eukaryota</taxon>
        <taxon>Metazoa</taxon>
        <taxon>Spiralia</taxon>
        <taxon>Lophotrochozoa</taxon>
        <taxon>Mollusca</taxon>
        <taxon>Gastropoda</taxon>
        <taxon>Heterobranchia</taxon>
        <taxon>Euthyneura</taxon>
        <taxon>Panpulmonata</taxon>
        <taxon>Sacoglossa</taxon>
        <taxon>Placobranchoidea</taxon>
        <taxon>Plakobranchidae</taxon>
        <taxon>Elysia</taxon>
    </lineage>
</organism>
<dbReference type="Proteomes" id="UP000271974">
    <property type="component" value="Unassembled WGS sequence"/>
</dbReference>
<dbReference type="AlphaFoldDB" id="A0A3S1BV22"/>
<reference evidence="1 2" key="1">
    <citation type="submission" date="2019-01" db="EMBL/GenBank/DDBJ databases">
        <title>A draft genome assembly of the solar-powered sea slug Elysia chlorotica.</title>
        <authorList>
            <person name="Cai H."/>
            <person name="Li Q."/>
            <person name="Fang X."/>
            <person name="Li J."/>
            <person name="Curtis N.E."/>
            <person name="Altenburger A."/>
            <person name="Shibata T."/>
            <person name="Feng M."/>
            <person name="Maeda T."/>
            <person name="Schwartz J.A."/>
            <person name="Shigenobu S."/>
            <person name="Lundholm N."/>
            <person name="Nishiyama T."/>
            <person name="Yang H."/>
            <person name="Hasebe M."/>
            <person name="Li S."/>
            <person name="Pierce S.K."/>
            <person name="Wang J."/>
        </authorList>
    </citation>
    <scope>NUCLEOTIDE SEQUENCE [LARGE SCALE GENOMIC DNA]</scope>
    <source>
        <strain evidence="1">EC2010</strain>
        <tissue evidence="1">Whole organism of an adult</tissue>
    </source>
</reference>
<keyword evidence="2" id="KW-1185">Reference proteome</keyword>
<gene>
    <name evidence="1" type="ORF">EGW08_000293</name>
</gene>
<sequence>MSNYSNKSNNCMNPLFGLGVQSVSGFTTAHQAVPNHQNFRHPMSVSSGLLSAFSAPLQHQQQQQQQQQLVCAPSDMSSLMSLNCMLNTGSGSFAGGLVGSDSASALPGPVPMRSLQETAFIKDCLYHGVDNSNGFQQNFGGMLVGGLNPAPLQPNQQNFGGLVSVGLDPGTSFNLGPGGVMGSMNFPSLAGCAPVGLGGQIPSNSIPQPQMINILNGDAAMPFPAGLGFPDVFGPQATGQLGSNLLGQSVMLPGGPAQFPPNLVGVLGPPGPGSFPSRFTGFPHL</sequence>